<organism evidence="1 2">
    <name type="scientific">Sinosporangium siamense</name>
    <dbReference type="NCBI Taxonomy" id="1367973"/>
    <lineage>
        <taxon>Bacteria</taxon>
        <taxon>Bacillati</taxon>
        <taxon>Actinomycetota</taxon>
        <taxon>Actinomycetes</taxon>
        <taxon>Streptosporangiales</taxon>
        <taxon>Streptosporangiaceae</taxon>
        <taxon>Sinosporangium</taxon>
    </lineage>
</organism>
<dbReference type="AlphaFoldDB" id="A0A919V337"/>
<sequence length="278" mass="31225">MPTHKRARPDAARDAGDRLKLHRRRMHADGRDYTVITLRPDAGARFSTNRYHDTWHVLSDVYGARLMGRLLWGLSFQRRPGTLIVIDRQHLTPNPFDAAPADPVMLVSAHLTTLTPRAARRLVAPLPSEGTVRWHTWGLDAEVARLRGPAAWDWEPLADTRGAAVERVGGALVLRAPPTRLREWAANVARLGDDLHGRMDYVALQTTRYWSSWAIDGEMQIFSDYRQRVAVARVARREVLAGLPAPRVPAEVEPIIWEHAGAVRSRRHPAVASRRSGA</sequence>
<evidence type="ECO:0000313" key="1">
    <source>
        <dbReference type="EMBL" id="GII90570.1"/>
    </source>
</evidence>
<accession>A0A919V337</accession>
<keyword evidence="2" id="KW-1185">Reference proteome</keyword>
<reference evidence="1" key="1">
    <citation type="submission" date="2021-01" db="EMBL/GenBank/DDBJ databases">
        <title>Whole genome shotgun sequence of Sinosporangium siamense NBRC 109515.</title>
        <authorList>
            <person name="Komaki H."/>
            <person name="Tamura T."/>
        </authorList>
    </citation>
    <scope>NUCLEOTIDE SEQUENCE</scope>
    <source>
        <strain evidence="1">NBRC 109515</strain>
    </source>
</reference>
<evidence type="ECO:0000313" key="2">
    <source>
        <dbReference type="Proteomes" id="UP000606172"/>
    </source>
</evidence>
<dbReference type="Proteomes" id="UP000606172">
    <property type="component" value="Unassembled WGS sequence"/>
</dbReference>
<protein>
    <submittedName>
        <fullName evidence="1">Uncharacterized protein</fullName>
    </submittedName>
</protein>
<gene>
    <name evidence="1" type="ORF">Ssi02_08010</name>
</gene>
<name>A0A919V337_9ACTN</name>
<dbReference type="EMBL" id="BOOW01000006">
    <property type="protein sequence ID" value="GII90570.1"/>
    <property type="molecule type" value="Genomic_DNA"/>
</dbReference>
<proteinExistence type="predicted"/>
<dbReference type="RefSeq" id="WP_204021061.1">
    <property type="nucleotide sequence ID" value="NZ_BOOW01000006.1"/>
</dbReference>
<comment type="caution">
    <text evidence="1">The sequence shown here is derived from an EMBL/GenBank/DDBJ whole genome shotgun (WGS) entry which is preliminary data.</text>
</comment>